<reference evidence="1" key="2">
    <citation type="journal article" date="2022" name="New Phytol.">
        <title>Evolutionary transition to the ectomycorrhizal habit in the genomes of a hyperdiverse lineage of mushroom-forming fungi.</title>
        <authorList>
            <person name="Looney B."/>
            <person name="Miyauchi S."/>
            <person name="Morin E."/>
            <person name="Drula E."/>
            <person name="Courty P.E."/>
            <person name="Kohler A."/>
            <person name="Kuo A."/>
            <person name="LaButti K."/>
            <person name="Pangilinan J."/>
            <person name="Lipzen A."/>
            <person name="Riley R."/>
            <person name="Andreopoulos W."/>
            <person name="He G."/>
            <person name="Johnson J."/>
            <person name="Nolan M."/>
            <person name="Tritt A."/>
            <person name="Barry K.W."/>
            <person name="Grigoriev I.V."/>
            <person name="Nagy L.G."/>
            <person name="Hibbett D."/>
            <person name="Henrissat B."/>
            <person name="Matheny P.B."/>
            <person name="Labbe J."/>
            <person name="Martin F.M."/>
        </authorList>
    </citation>
    <scope>NUCLEOTIDE SEQUENCE</scope>
    <source>
        <strain evidence="1">FP105234-sp</strain>
    </source>
</reference>
<sequence>MRDQNVHAGWMVCAKAGWALAYVDVPGQGRACGSVRSRWTRRAGPTPTQARRTSGPRKKMRPRTAQ</sequence>
<comment type="caution">
    <text evidence="1">The sequence shown here is derived from an EMBL/GenBank/DDBJ whole genome shotgun (WGS) entry which is preliminary data.</text>
</comment>
<dbReference type="EMBL" id="MU275876">
    <property type="protein sequence ID" value="KAI0049199.1"/>
    <property type="molecule type" value="Genomic_DNA"/>
</dbReference>
<evidence type="ECO:0000313" key="2">
    <source>
        <dbReference type="Proteomes" id="UP000814033"/>
    </source>
</evidence>
<name>A0ACB8RYU5_9AGAM</name>
<organism evidence="1 2">
    <name type="scientific">Auriscalpium vulgare</name>
    <dbReference type="NCBI Taxonomy" id="40419"/>
    <lineage>
        <taxon>Eukaryota</taxon>
        <taxon>Fungi</taxon>
        <taxon>Dikarya</taxon>
        <taxon>Basidiomycota</taxon>
        <taxon>Agaricomycotina</taxon>
        <taxon>Agaricomycetes</taxon>
        <taxon>Russulales</taxon>
        <taxon>Auriscalpiaceae</taxon>
        <taxon>Auriscalpium</taxon>
    </lineage>
</organism>
<keyword evidence="2" id="KW-1185">Reference proteome</keyword>
<proteinExistence type="predicted"/>
<protein>
    <submittedName>
        <fullName evidence="1">Uncharacterized protein</fullName>
    </submittedName>
</protein>
<dbReference type="Proteomes" id="UP000814033">
    <property type="component" value="Unassembled WGS sequence"/>
</dbReference>
<gene>
    <name evidence="1" type="ORF">FA95DRAFT_1557141</name>
</gene>
<reference evidence="1" key="1">
    <citation type="submission" date="2021-02" db="EMBL/GenBank/DDBJ databases">
        <authorList>
            <consortium name="DOE Joint Genome Institute"/>
            <person name="Ahrendt S."/>
            <person name="Looney B.P."/>
            <person name="Miyauchi S."/>
            <person name="Morin E."/>
            <person name="Drula E."/>
            <person name="Courty P.E."/>
            <person name="Chicoki N."/>
            <person name="Fauchery L."/>
            <person name="Kohler A."/>
            <person name="Kuo A."/>
            <person name="Labutti K."/>
            <person name="Pangilinan J."/>
            <person name="Lipzen A."/>
            <person name="Riley R."/>
            <person name="Andreopoulos W."/>
            <person name="He G."/>
            <person name="Johnson J."/>
            <person name="Barry K.W."/>
            <person name="Grigoriev I.V."/>
            <person name="Nagy L."/>
            <person name="Hibbett D."/>
            <person name="Henrissat B."/>
            <person name="Matheny P.B."/>
            <person name="Labbe J."/>
            <person name="Martin F."/>
        </authorList>
    </citation>
    <scope>NUCLEOTIDE SEQUENCE</scope>
    <source>
        <strain evidence="1">FP105234-sp</strain>
    </source>
</reference>
<accession>A0ACB8RYU5</accession>
<evidence type="ECO:0000313" key="1">
    <source>
        <dbReference type="EMBL" id="KAI0049199.1"/>
    </source>
</evidence>